<comment type="caution">
    <text evidence="2">The sequence shown here is derived from an EMBL/GenBank/DDBJ whole genome shotgun (WGS) entry which is preliminary data.</text>
</comment>
<keyword evidence="1" id="KW-0472">Membrane</keyword>
<keyword evidence="1" id="KW-1133">Transmembrane helix</keyword>
<dbReference type="AlphaFoldDB" id="A0A1X2GA02"/>
<feature type="transmembrane region" description="Helical" evidence="1">
    <location>
        <begin position="12"/>
        <end position="28"/>
    </location>
</feature>
<name>A0A1X2GA02_9FUNG</name>
<gene>
    <name evidence="2" type="ORF">DM01DRAFT_1134643</name>
</gene>
<proteinExistence type="predicted"/>
<protein>
    <submittedName>
        <fullName evidence="2">Uncharacterized protein</fullName>
    </submittedName>
</protein>
<evidence type="ECO:0000256" key="1">
    <source>
        <dbReference type="SAM" id="Phobius"/>
    </source>
</evidence>
<dbReference type="EMBL" id="MCGT01000031">
    <property type="protein sequence ID" value="ORX48017.1"/>
    <property type="molecule type" value="Genomic_DNA"/>
</dbReference>
<accession>A0A1X2GA02</accession>
<sequence length="60" mass="6868">MNRQVMHRVPEDIACCHYLIPLLLFFFYQSPLSFLSISTVTINTAPLEITEVACIKHSSK</sequence>
<keyword evidence="3" id="KW-1185">Reference proteome</keyword>
<evidence type="ECO:0000313" key="2">
    <source>
        <dbReference type="EMBL" id="ORX48017.1"/>
    </source>
</evidence>
<reference evidence="2 3" key="1">
    <citation type="submission" date="2016-07" db="EMBL/GenBank/DDBJ databases">
        <title>Pervasive Adenine N6-methylation of Active Genes in Fungi.</title>
        <authorList>
            <consortium name="DOE Joint Genome Institute"/>
            <person name="Mondo S.J."/>
            <person name="Dannebaum R.O."/>
            <person name="Kuo R.C."/>
            <person name="Labutti K."/>
            <person name="Haridas S."/>
            <person name="Kuo A."/>
            <person name="Salamov A."/>
            <person name="Ahrendt S.R."/>
            <person name="Lipzen A."/>
            <person name="Sullivan W."/>
            <person name="Andreopoulos W.B."/>
            <person name="Clum A."/>
            <person name="Lindquist E."/>
            <person name="Daum C."/>
            <person name="Ramamoorthy G.K."/>
            <person name="Gryganskyi A."/>
            <person name="Culley D."/>
            <person name="Magnuson J.K."/>
            <person name="James T.Y."/>
            <person name="O'Malley M.A."/>
            <person name="Stajich J.E."/>
            <person name="Spatafora J.W."/>
            <person name="Visel A."/>
            <person name="Grigoriev I.V."/>
        </authorList>
    </citation>
    <scope>NUCLEOTIDE SEQUENCE [LARGE SCALE GENOMIC DNA]</scope>
    <source>
        <strain evidence="2 3">NRRL 3301</strain>
    </source>
</reference>
<evidence type="ECO:0000313" key="3">
    <source>
        <dbReference type="Proteomes" id="UP000242146"/>
    </source>
</evidence>
<keyword evidence="1" id="KW-0812">Transmembrane</keyword>
<dbReference type="Proteomes" id="UP000242146">
    <property type="component" value="Unassembled WGS sequence"/>
</dbReference>
<organism evidence="2 3">
    <name type="scientific">Hesseltinella vesiculosa</name>
    <dbReference type="NCBI Taxonomy" id="101127"/>
    <lineage>
        <taxon>Eukaryota</taxon>
        <taxon>Fungi</taxon>
        <taxon>Fungi incertae sedis</taxon>
        <taxon>Mucoromycota</taxon>
        <taxon>Mucoromycotina</taxon>
        <taxon>Mucoromycetes</taxon>
        <taxon>Mucorales</taxon>
        <taxon>Cunninghamellaceae</taxon>
        <taxon>Hesseltinella</taxon>
    </lineage>
</organism>